<organism evidence="5 6">
    <name type="scientific">Aliidiomarina sedimenti</name>
    <dbReference type="NCBI Taxonomy" id="1933879"/>
    <lineage>
        <taxon>Bacteria</taxon>
        <taxon>Pseudomonadati</taxon>
        <taxon>Pseudomonadota</taxon>
        <taxon>Gammaproteobacteria</taxon>
        <taxon>Alteromonadales</taxon>
        <taxon>Idiomarinaceae</taxon>
        <taxon>Aliidiomarina</taxon>
    </lineage>
</organism>
<dbReference type="InterPro" id="IPR036390">
    <property type="entry name" value="WH_DNA-bd_sf"/>
</dbReference>
<evidence type="ECO:0000256" key="2">
    <source>
        <dbReference type="ARBA" id="ARBA00023125"/>
    </source>
</evidence>
<dbReference type="InterPro" id="IPR018490">
    <property type="entry name" value="cNMP-bd_dom_sf"/>
</dbReference>
<evidence type="ECO:0000259" key="4">
    <source>
        <dbReference type="Pfam" id="PF13545"/>
    </source>
</evidence>
<sequence>MEPTMSALCCNMLLAQLPDSLLVRLQAQAKVLMVRPAQELVLADQSSSYVYFPQTALLSLVHTLMDSSSTEVMMIGREGMLASHQDNAAINMLHGRVLRAGSALQISRGVLAQLAVSYPELQAMLTAYTDDTLRQLCQVVACYRHHSVKQQLSRWLLAFDDHYPNQPILTTHAAMAARLGVRREAVSNAASALQEAGALHYHRGQVEHINRPLLLTYSCECYHPLQSQYKKTRP</sequence>
<dbReference type="Gene3D" id="2.60.120.10">
    <property type="entry name" value="Jelly Rolls"/>
    <property type="match status" value="1"/>
</dbReference>
<dbReference type="InterPro" id="IPR014710">
    <property type="entry name" value="RmlC-like_jellyroll"/>
</dbReference>
<dbReference type="SUPFAM" id="SSF46785">
    <property type="entry name" value="Winged helix' DNA-binding domain"/>
    <property type="match status" value="1"/>
</dbReference>
<keyword evidence="6" id="KW-1185">Reference proteome</keyword>
<accession>A0ABY0BV44</accession>
<dbReference type="Proteomes" id="UP000287410">
    <property type="component" value="Unassembled WGS sequence"/>
</dbReference>
<gene>
    <name evidence="5" type="ORF">CWE12_13030</name>
</gene>
<proteinExistence type="predicted"/>
<feature type="domain" description="HTH crp-type" evidence="4">
    <location>
        <begin position="150"/>
        <end position="214"/>
    </location>
</feature>
<dbReference type="Pfam" id="PF13545">
    <property type="entry name" value="HTH_Crp_2"/>
    <property type="match status" value="1"/>
</dbReference>
<evidence type="ECO:0000313" key="6">
    <source>
        <dbReference type="Proteomes" id="UP000287410"/>
    </source>
</evidence>
<keyword evidence="1" id="KW-0805">Transcription regulation</keyword>
<dbReference type="InterPro" id="IPR012318">
    <property type="entry name" value="HTH_CRP"/>
</dbReference>
<evidence type="ECO:0000256" key="3">
    <source>
        <dbReference type="ARBA" id="ARBA00023163"/>
    </source>
</evidence>
<name>A0ABY0BV44_9GAMM</name>
<keyword evidence="3" id="KW-0804">Transcription</keyword>
<comment type="caution">
    <text evidence="5">The sequence shown here is derived from an EMBL/GenBank/DDBJ whole genome shotgun (WGS) entry which is preliminary data.</text>
</comment>
<evidence type="ECO:0000256" key="1">
    <source>
        <dbReference type="ARBA" id="ARBA00023015"/>
    </source>
</evidence>
<reference evidence="5 6" key="1">
    <citation type="journal article" date="2018" name="Front. Microbiol.">
        <title>Genome-Based Analysis Reveals the Taxonomy and Diversity of the Family Idiomarinaceae.</title>
        <authorList>
            <person name="Liu Y."/>
            <person name="Lai Q."/>
            <person name="Shao Z."/>
        </authorList>
    </citation>
    <scope>NUCLEOTIDE SEQUENCE [LARGE SCALE GENOMIC DNA]</scope>
    <source>
        <strain evidence="5 6">GBSy1</strain>
    </source>
</reference>
<protein>
    <recommendedName>
        <fullName evidence="4">HTH crp-type domain-containing protein</fullName>
    </recommendedName>
</protein>
<dbReference type="EMBL" id="PIPN01000006">
    <property type="protein sequence ID" value="RUO28137.1"/>
    <property type="molecule type" value="Genomic_DNA"/>
</dbReference>
<dbReference type="SUPFAM" id="SSF51206">
    <property type="entry name" value="cAMP-binding domain-like"/>
    <property type="match status" value="1"/>
</dbReference>
<evidence type="ECO:0000313" key="5">
    <source>
        <dbReference type="EMBL" id="RUO28137.1"/>
    </source>
</evidence>
<keyword evidence="2" id="KW-0238">DNA-binding</keyword>